<dbReference type="OrthoDB" id="1792at2759"/>
<keyword evidence="5" id="KW-1185">Reference proteome</keyword>
<sequence length="1054" mass="117859">MSKPTADWRRIGDRFYRMVQLYTDVFDPSIELEHYTVTGAPYSGAVALRRDESKIYSLRGSSTAKSTIDIYSCAGKLIRQIAWDKGNIKCVGWSEDERLLVVTEDGTVRMYADLQGDFNPFSIGHGAEEHGVQDCRFWSNGFVALLGNNAVVAVTRYDEPRPQLFASAPPGQVTSWTVVPPEYTSSRSVEVLLAMEKTVYVIDAMECEDRGLEAGPFRHISVSPNGKFIALYTDDSKVWVISSDFQDRFSEYESKVKTPPKDLQWCGNNAVVLAWEDEIHLVGPNGAAAEYPDYESFVHLLPDIDGIRVLTNEKCEFLQKVPDTTEEVFRPGSDKPPAVLLDALDQLDKKSPKADDNIQMIRTNLDEAVDACVRAAGQEYSIHWQKQLLKAASFGKSVLDLYNSDDFVDMTEALRVLNAVRFFEIGLPISYEQYVRLTPERLVQRLVNRQEYLLALKVSEYLHLPVDRIYVHWARQKVRSSSTDEDGIGEEIVRKLKGKRGISFEEVARAAYDEGRDTLATRLLEHEPRAGKQVPLLLSVGQESLALDKAIESGDTDLVFYVLLNLKKKIPLSSFFRTINSRPVATAIVEASAIDQDQELLKDLYYQDDRRLDGANLLISEALAASDIGPTTDKLKMAAKLLRDSKEYAIQVTALEDAQKLLHFQAAFEKDLNERYVGLSVNETLSKLIKAGNMKRSQKVQSEFKVTEKTYWWVRLNALVSRRDWRELEEIAKVRKSPIGWEPFFNEILGAGQPKVASVFIPKITSVSIAERVEMWVKCGLVVKAGEEALKAKDRALLEDLRTKATGNSVLDIDRMIAQLQKGVAFSGSGAEDASILDGPGWRHCKQNCRPSHSRVVFFDLLNEERSAADRKYQNNEPLLNQQLLGLAVSQRVLAPYEEPTAPGLVFLYTAYAVCNNAIYATQGPRGIRTAIPIVGGNFSGPRLAGKVLATGSDWGLTDPQTGIFSADTRYNLQTDDGANLFLQTSGPITASGSLHLRVVIETGDKAYYWLNNIVAIGILNRVEASEDSFVLRIDVWHLEGEYNTTTFVNGTAY</sequence>
<gene>
    <name evidence="4" type="ORF">TI39_contig418g00006</name>
</gene>
<dbReference type="InterPro" id="IPR015943">
    <property type="entry name" value="WD40/YVTN_repeat-like_dom_sf"/>
</dbReference>
<comment type="similarity">
    <text evidence="1">Belongs to the VPS16 family.</text>
</comment>
<evidence type="ECO:0000313" key="5">
    <source>
        <dbReference type="Proteomes" id="UP000033647"/>
    </source>
</evidence>
<dbReference type="GO" id="GO:0003779">
    <property type="term" value="F:actin binding"/>
    <property type="evidence" value="ECO:0007669"/>
    <property type="project" value="TreeGrafter"/>
</dbReference>
<dbReference type="InterPro" id="IPR006926">
    <property type="entry name" value="Vps16_N"/>
</dbReference>
<dbReference type="InterPro" id="IPR016534">
    <property type="entry name" value="VPS16"/>
</dbReference>
<dbReference type="Proteomes" id="UP000033647">
    <property type="component" value="Unassembled WGS sequence"/>
</dbReference>
<dbReference type="Pfam" id="PF04841">
    <property type="entry name" value="Vps16_N"/>
    <property type="match status" value="1"/>
</dbReference>
<evidence type="ECO:0000313" key="4">
    <source>
        <dbReference type="EMBL" id="KJX98317.1"/>
    </source>
</evidence>
<accession>A0A0F4GML0</accession>
<dbReference type="PANTHER" id="PTHR12811">
    <property type="entry name" value="VACUOLAR PROTEIN SORTING VPS16"/>
    <property type="match status" value="1"/>
</dbReference>
<dbReference type="STRING" id="1047168.A0A0F4GML0"/>
<dbReference type="Pfam" id="PF11578">
    <property type="entry name" value="DUF3237"/>
    <property type="match status" value="1"/>
</dbReference>
<dbReference type="GO" id="GO:0005768">
    <property type="term" value="C:endosome"/>
    <property type="evidence" value="ECO:0007669"/>
    <property type="project" value="TreeGrafter"/>
</dbReference>
<feature type="domain" description="Vps16 C-terminal" evidence="2">
    <location>
        <begin position="502"/>
        <end position="808"/>
    </location>
</feature>
<comment type="caution">
    <text evidence="4">The sequence shown here is derived from an EMBL/GenBank/DDBJ whole genome shotgun (WGS) entry which is preliminary data.</text>
</comment>
<dbReference type="Pfam" id="PF04840">
    <property type="entry name" value="Vps16_C"/>
    <property type="match status" value="1"/>
</dbReference>
<evidence type="ECO:0000256" key="1">
    <source>
        <dbReference type="ARBA" id="ARBA00009250"/>
    </source>
</evidence>
<dbReference type="InterPro" id="IPR038132">
    <property type="entry name" value="Vps16_C_sf"/>
</dbReference>
<evidence type="ECO:0000259" key="3">
    <source>
        <dbReference type="Pfam" id="PF04841"/>
    </source>
</evidence>
<dbReference type="Gene3D" id="2.130.10.10">
    <property type="entry name" value="YVTN repeat-like/Quinoprotein amine dehydrogenase"/>
    <property type="match status" value="1"/>
</dbReference>
<evidence type="ECO:0008006" key="6">
    <source>
        <dbReference type="Google" id="ProtNLM"/>
    </source>
</evidence>
<dbReference type="AlphaFoldDB" id="A0A0F4GML0"/>
<dbReference type="SUPFAM" id="SSF50969">
    <property type="entry name" value="YVTN repeat-like/Quinoprotein amine dehydrogenase"/>
    <property type="match status" value="1"/>
</dbReference>
<evidence type="ECO:0000259" key="2">
    <source>
        <dbReference type="Pfam" id="PF04840"/>
    </source>
</evidence>
<dbReference type="Gene3D" id="2.40.160.20">
    <property type="match status" value="1"/>
</dbReference>
<protein>
    <recommendedName>
        <fullName evidence="6">Vacuolar protein sorting-associated protein 16 homolog</fullName>
    </recommendedName>
</protein>
<proteinExistence type="inferred from homology"/>
<dbReference type="GO" id="GO:0006886">
    <property type="term" value="P:intracellular protein transport"/>
    <property type="evidence" value="ECO:0007669"/>
    <property type="project" value="InterPro"/>
</dbReference>
<dbReference type="EMBL" id="LAFY01000410">
    <property type="protein sequence ID" value="KJX98317.1"/>
    <property type="molecule type" value="Genomic_DNA"/>
</dbReference>
<organism evidence="4 5">
    <name type="scientific">Zymoseptoria brevis</name>
    <dbReference type="NCBI Taxonomy" id="1047168"/>
    <lineage>
        <taxon>Eukaryota</taxon>
        <taxon>Fungi</taxon>
        <taxon>Dikarya</taxon>
        <taxon>Ascomycota</taxon>
        <taxon>Pezizomycotina</taxon>
        <taxon>Dothideomycetes</taxon>
        <taxon>Dothideomycetidae</taxon>
        <taxon>Mycosphaerellales</taxon>
        <taxon>Mycosphaerellaceae</taxon>
        <taxon>Zymoseptoria</taxon>
    </lineage>
</organism>
<dbReference type="GO" id="GO:0016197">
    <property type="term" value="P:endosomal transport"/>
    <property type="evidence" value="ECO:0007669"/>
    <property type="project" value="TreeGrafter"/>
</dbReference>
<name>A0A0F4GML0_9PEZI</name>
<dbReference type="InterPro" id="IPR011044">
    <property type="entry name" value="Quino_amine_DH_bsu"/>
</dbReference>
<feature type="domain" description="Vps16 N-terminal" evidence="3">
    <location>
        <begin position="4"/>
        <end position="409"/>
    </location>
</feature>
<dbReference type="GO" id="GO:0030897">
    <property type="term" value="C:HOPS complex"/>
    <property type="evidence" value="ECO:0007669"/>
    <property type="project" value="TreeGrafter"/>
</dbReference>
<dbReference type="PANTHER" id="PTHR12811:SF0">
    <property type="entry name" value="VACUOLAR PROTEIN SORTING-ASSOCIATED PROTEIN 16 HOMOLOG"/>
    <property type="match status" value="1"/>
</dbReference>
<dbReference type="GO" id="GO:0042144">
    <property type="term" value="P:vacuole fusion, non-autophagic"/>
    <property type="evidence" value="ECO:0007669"/>
    <property type="project" value="TreeGrafter"/>
</dbReference>
<reference evidence="4 5" key="1">
    <citation type="submission" date="2015-03" db="EMBL/GenBank/DDBJ databases">
        <title>RNA-seq based gene annotation and comparative genomics of four Zymoseptoria species reveal species-specific pathogenicity related genes and transposable element activity.</title>
        <authorList>
            <person name="Grandaubert J."/>
            <person name="Bhattacharyya A."/>
            <person name="Stukenbrock E.H."/>
        </authorList>
    </citation>
    <scope>NUCLEOTIDE SEQUENCE [LARGE SCALE GENOMIC DNA]</scope>
    <source>
        <strain evidence="4 5">Zb18110</strain>
    </source>
</reference>
<dbReference type="Gene3D" id="1.10.150.780">
    <property type="entry name" value="Vps16, C-terminal region"/>
    <property type="match status" value="1"/>
</dbReference>
<dbReference type="InterPro" id="IPR006925">
    <property type="entry name" value="Vps16_C"/>
</dbReference>